<accession>A0A7S3PE23</accession>
<organism evidence="4">
    <name type="scientific">Aplanochytrium stocchinoi</name>
    <dbReference type="NCBI Taxonomy" id="215587"/>
    <lineage>
        <taxon>Eukaryota</taxon>
        <taxon>Sar</taxon>
        <taxon>Stramenopiles</taxon>
        <taxon>Bigyra</taxon>
        <taxon>Labyrinthulomycetes</taxon>
        <taxon>Thraustochytrida</taxon>
        <taxon>Thraustochytriidae</taxon>
        <taxon>Aplanochytrium</taxon>
    </lineage>
</organism>
<sequence>MLLSTLRGKPVPVCALFNKEVSSWFLLKNRRSSLVLGHSYGQPHNKRIDGYRLLVAASLHTNNGKREKQLVLLLQENGSKKQFRKVGINFLHKEMGSYCVTEVDDENERSNLAKRFLTKDGIRNEGHELLKHLLPKHYETSVGKTYVEYAKWSMLASVFGTVSGVLSMQALLFAIGLGAGAIPMAAAMNWIVKDGLGQFGGMLCASFINQRFDAEPRRWRFLAACILDASVLIEVVTPVFPQFFLPIASVANIGKNIGWISASASRAGIHRSFMREENLADLTGKAGSQTIFSSVVGTALGVIISPIVGSSTAVVFPIVLILCGAHLVCVFQSVSAVNIPTLNAQRAWLATRDVIGDIYKCSKRNDSNRICVNSPAMVASKENIFHFGNIAGEGYIVLEPREGVIPLRGVSIRIGTPLSELNSCCLQQLILYQQSSTETDASDDDNYVILIEKENRFAVHVLYFEEASQNDVLLGLLNCFLMQDRLCNMKLSDHEIVKMQQESRKVAKANLETYICSLKRQGWDCDNLFVESRRGRIKRP</sequence>
<dbReference type="InterPro" id="IPR054549">
    <property type="entry name" value="UVB_sens_RUS_dom"/>
</dbReference>
<evidence type="ECO:0000256" key="2">
    <source>
        <dbReference type="SAM" id="Phobius"/>
    </source>
</evidence>
<evidence type="ECO:0000259" key="3">
    <source>
        <dbReference type="Pfam" id="PF04884"/>
    </source>
</evidence>
<feature type="transmembrane region" description="Helical" evidence="2">
    <location>
        <begin position="290"/>
        <end position="308"/>
    </location>
</feature>
<keyword evidence="2" id="KW-0812">Transmembrane</keyword>
<comment type="similarity">
    <text evidence="1">Belongs to the RUS1 family.</text>
</comment>
<protein>
    <recommendedName>
        <fullName evidence="3">Protein root UVB sensitive/RUS domain-containing protein</fullName>
    </recommendedName>
</protein>
<dbReference type="InterPro" id="IPR006968">
    <property type="entry name" value="RUS_fam"/>
</dbReference>
<feature type="domain" description="Protein root UVB sensitive/RUS" evidence="3">
    <location>
        <begin position="127"/>
        <end position="353"/>
    </location>
</feature>
<gene>
    <name evidence="4" type="ORF">ASTO00021_LOCUS8996</name>
</gene>
<keyword evidence="2" id="KW-0472">Membrane</keyword>
<dbReference type="Pfam" id="PF04884">
    <property type="entry name" value="UVB_sens_prot"/>
    <property type="match status" value="1"/>
</dbReference>
<feature type="transmembrane region" description="Helical" evidence="2">
    <location>
        <begin position="314"/>
        <end position="337"/>
    </location>
</feature>
<dbReference type="PANTHER" id="PTHR12770">
    <property type="entry name" value="RUS1 FAMILY PROTEIN C16ORF58"/>
    <property type="match status" value="1"/>
</dbReference>
<evidence type="ECO:0000313" key="4">
    <source>
        <dbReference type="EMBL" id="CAE0438774.1"/>
    </source>
</evidence>
<keyword evidence="2" id="KW-1133">Transmembrane helix</keyword>
<evidence type="ECO:0000256" key="1">
    <source>
        <dbReference type="ARBA" id="ARBA00007558"/>
    </source>
</evidence>
<dbReference type="AlphaFoldDB" id="A0A7S3PE23"/>
<proteinExistence type="inferred from homology"/>
<name>A0A7S3PE23_9STRA</name>
<dbReference type="EMBL" id="HBIN01011972">
    <property type="protein sequence ID" value="CAE0438774.1"/>
    <property type="molecule type" value="Transcribed_RNA"/>
</dbReference>
<reference evidence="4" key="1">
    <citation type="submission" date="2021-01" db="EMBL/GenBank/DDBJ databases">
        <authorList>
            <person name="Corre E."/>
            <person name="Pelletier E."/>
            <person name="Niang G."/>
            <person name="Scheremetjew M."/>
            <person name="Finn R."/>
            <person name="Kale V."/>
            <person name="Holt S."/>
            <person name="Cochrane G."/>
            <person name="Meng A."/>
            <person name="Brown T."/>
            <person name="Cohen L."/>
        </authorList>
    </citation>
    <scope>NUCLEOTIDE SEQUENCE</scope>
    <source>
        <strain evidence="4">GSBS06</strain>
    </source>
</reference>
<dbReference type="PANTHER" id="PTHR12770:SF22">
    <property type="entry name" value="PROTEIN ROOT UVB SENSITIVE 1, CHLOROPLASTIC"/>
    <property type="match status" value="1"/>
</dbReference>